<organism evidence="2 3">
    <name type="scientific">Salinactinospora qingdaonensis</name>
    <dbReference type="NCBI Taxonomy" id="702744"/>
    <lineage>
        <taxon>Bacteria</taxon>
        <taxon>Bacillati</taxon>
        <taxon>Actinomycetota</taxon>
        <taxon>Actinomycetes</taxon>
        <taxon>Streptosporangiales</taxon>
        <taxon>Nocardiopsidaceae</taxon>
        <taxon>Salinactinospora</taxon>
    </lineage>
</organism>
<dbReference type="SUPFAM" id="SSF55073">
    <property type="entry name" value="Nucleotide cyclase"/>
    <property type="match status" value="1"/>
</dbReference>
<comment type="caution">
    <text evidence="2">The sequence shown here is derived from an EMBL/GenBank/DDBJ whole genome shotgun (WGS) entry which is preliminary data.</text>
</comment>
<evidence type="ECO:0000313" key="2">
    <source>
        <dbReference type="EMBL" id="GAA3749430.1"/>
    </source>
</evidence>
<sequence length="281" mass="30472">MTFSDEFQRRPMIATDAKGFGSADDQRQLAIQSGLRAVPEQAAERSGLCREGWDTQFTGDGELAVLPREAREAVVADEYVRAFAAELAHYNRDLRSEARLRVRMAIHFGNAVPSAEGYRGQGVVAVSRLVDSDVLRAALDVSGADLVVALSNQVFEDTVLQGYTTVSAEEFRGVNVREKEFVAQAWIRVPGHDIHALDLGSAIPARGRHRREAGQTPPPAPEKRPETLEAPDQSPATRGENDPDSAATVASTNVEEIRIDRSTGLSSGGIQPGRDQDSSPR</sequence>
<dbReference type="InterPro" id="IPR029787">
    <property type="entry name" value="Nucleotide_cyclase"/>
</dbReference>
<evidence type="ECO:0000256" key="1">
    <source>
        <dbReference type="SAM" id="MobiDB-lite"/>
    </source>
</evidence>
<accession>A0ABP7FYM3</accession>
<evidence type="ECO:0008006" key="4">
    <source>
        <dbReference type="Google" id="ProtNLM"/>
    </source>
</evidence>
<protein>
    <recommendedName>
        <fullName evidence="4">Adenylate cyclase, class 3</fullName>
    </recommendedName>
</protein>
<gene>
    <name evidence="2" type="ORF">GCM10022402_30780</name>
</gene>
<dbReference type="RefSeq" id="WP_344972335.1">
    <property type="nucleotide sequence ID" value="NZ_BAABDD010000013.1"/>
</dbReference>
<keyword evidence="3" id="KW-1185">Reference proteome</keyword>
<proteinExistence type="predicted"/>
<name>A0ABP7FYM3_9ACTN</name>
<reference evidence="3" key="1">
    <citation type="journal article" date="2019" name="Int. J. Syst. Evol. Microbiol.">
        <title>The Global Catalogue of Microorganisms (GCM) 10K type strain sequencing project: providing services to taxonomists for standard genome sequencing and annotation.</title>
        <authorList>
            <consortium name="The Broad Institute Genomics Platform"/>
            <consortium name="The Broad Institute Genome Sequencing Center for Infectious Disease"/>
            <person name="Wu L."/>
            <person name="Ma J."/>
        </authorList>
    </citation>
    <scope>NUCLEOTIDE SEQUENCE [LARGE SCALE GENOMIC DNA]</scope>
    <source>
        <strain evidence="3">JCM 17137</strain>
    </source>
</reference>
<evidence type="ECO:0000313" key="3">
    <source>
        <dbReference type="Proteomes" id="UP001500908"/>
    </source>
</evidence>
<dbReference type="Gene3D" id="3.30.70.1230">
    <property type="entry name" value="Nucleotide cyclase"/>
    <property type="match status" value="1"/>
</dbReference>
<feature type="region of interest" description="Disordered" evidence="1">
    <location>
        <begin position="204"/>
        <end position="281"/>
    </location>
</feature>
<dbReference type="EMBL" id="BAABDD010000013">
    <property type="protein sequence ID" value="GAA3749430.1"/>
    <property type="molecule type" value="Genomic_DNA"/>
</dbReference>
<dbReference type="Proteomes" id="UP001500908">
    <property type="component" value="Unassembled WGS sequence"/>
</dbReference>